<evidence type="ECO:0000313" key="1">
    <source>
        <dbReference type="EMBL" id="KAK5615870.1"/>
    </source>
</evidence>
<dbReference type="AlphaFoldDB" id="A0AAV9S3I7"/>
<proteinExistence type="predicted"/>
<sequence length="107" mass="12681">MNKSSLRLMWCLTLSSRELWMYCTARKELSLFLLLSKRRGQRGAFQAVYAKAADLTSDPQTEPMRKRHLSQLQDPKERYRNLYMAILDNLTEQRPLRTANLESLRFL</sequence>
<comment type="caution">
    <text evidence="1">The sequence shown here is derived from an EMBL/GenBank/DDBJ whole genome shotgun (WGS) entry which is preliminary data.</text>
</comment>
<accession>A0AAV9S3I7</accession>
<evidence type="ECO:0000313" key="2">
    <source>
        <dbReference type="Proteomes" id="UP001311232"/>
    </source>
</evidence>
<protein>
    <submittedName>
        <fullName evidence="1">Uncharacterized protein</fullName>
    </submittedName>
</protein>
<dbReference type="Proteomes" id="UP001311232">
    <property type="component" value="Unassembled WGS sequence"/>
</dbReference>
<name>A0AAV9S3I7_9TELE</name>
<dbReference type="EMBL" id="JAHHUM010000921">
    <property type="protein sequence ID" value="KAK5615870.1"/>
    <property type="molecule type" value="Genomic_DNA"/>
</dbReference>
<keyword evidence="2" id="KW-1185">Reference proteome</keyword>
<reference evidence="1 2" key="1">
    <citation type="submission" date="2021-06" db="EMBL/GenBank/DDBJ databases">
        <authorList>
            <person name="Palmer J.M."/>
        </authorList>
    </citation>
    <scope>NUCLEOTIDE SEQUENCE [LARGE SCALE GENOMIC DNA]</scope>
    <source>
        <strain evidence="1 2">MEX-2019</strain>
        <tissue evidence="1">Muscle</tissue>
    </source>
</reference>
<organism evidence="1 2">
    <name type="scientific">Crenichthys baileyi</name>
    <name type="common">White River springfish</name>
    <dbReference type="NCBI Taxonomy" id="28760"/>
    <lineage>
        <taxon>Eukaryota</taxon>
        <taxon>Metazoa</taxon>
        <taxon>Chordata</taxon>
        <taxon>Craniata</taxon>
        <taxon>Vertebrata</taxon>
        <taxon>Euteleostomi</taxon>
        <taxon>Actinopterygii</taxon>
        <taxon>Neopterygii</taxon>
        <taxon>Teleostei</taxon>
        <taxon>Neoteleostei</taxon>
        <taxon>Acanthomorphata</taxon>
        <taxon>Ovalentaria</taxon>
        <taxon>Atherinomorphae</taxon>
        <taxon>Cyprinodontiformes</taxon>
        <taxon>Goodeidae</taxon>
        <taxon>Crenichthys</taxon>
    </lineage>
</organism>
<gene>
    <name evidence="1" type="ORF">CRENBAI_020873</name>
</gene>